<comment type="caution">
    <text evidence="2">The sequence shown here is derived from an EMBL/GenBank/DDBJ whole genome shotgun (WGS) entry which is preliminary data.</text>
</comment>
<protein>
    <recommendedName>
        <fullName evidence="1">Reverse transcriptase domain-containing protein</fullName>
    </recommendedName>
</protein>
<sequence>MLVNGTWLNVWPGSSYVSALPSTSDHSPLILTGTNRVAEHAVFRFNNYLAQLPGFLGSVANIWKHHIPGTAMYEIVCKLKLLKAEFRRQTKRTGELSVNVRKAKEFLDKAQALFSTYHEDIYLTLVKCCRMVYAGAVKLEISMLQQRAKLRWLKHGDQNSQVFFRKINLTRVKQRVFQVAKASGETLTNQQEVIQEFISYFQTLIGGSSPIRTVDLGFLQHELRQITPAEASLLVATVTAAEVKEAFFEIEIESAPGPDGFGSAFYRAAWPVVGQSMLEAVGEFFRTGKLLKQINTTLLALIPKVNMPTYVSDYRPISCCNVLYKAITKIIVKRLQRVLPLLINYSQNAFVPGRSISDNILLAQELLAGYNHTRLPERCTLKVDIQKAYDSVEWDFLLEVLRLFNFPTHFINLIVQCVSTASFSVSLNGAIHGFFKGGRGLRQGDPMSPYLFVLVMEVGSALLRYRVQQSPQFQYHWKCKELGLINLCFADDVLLFCKADIPSIKLLTETLSEFATFSGLKVNPSKSQIIFSRAVQQRQQLLDCVGFQEGSLPIKYLGIPLTSSRLTLADCRPLIDKVDTRLAGWNHQHLSYAGRLQLIKSVLSTLHMHWASVFILPKGVLKLLERKMRTFLWQGPSGGRQAKVAWDQICKPKAEGGLGLRSLIIMNQALILKQLWRVLQNDGSSIWVDWIQRYRLRHSTLWTFNCTTGSWCWKKMLKLRPILRRGAHYKVGDGSSFSLWQDVWHERGPLCLNFPRGIEVTGLPLSSTLSSVLQRNQWCWPAATDSDIAEIMSLLPPTNPSTVDEICWKSNSGKFTLQSAILLLQPPSPHVLWQGLLHGKFKIPRHGFILWLAILEKLSTMDQPWVPRSENGCVLCGGQFSESHDHLFFKCWFSKRCLTILNHKVRFPWPYLEWKRGILWASKRFRGTHIVNAALRATLAALVYHIWAERNSRKFAATASSAELISNRVLEDIRMRIMAADIPPSLQTRSLYRIWKLTWPLGQ</sequence>
<proteinExistence type="predicted"/>
<dbReference type="InterPro" id="IPR043502">
    <property type="entry name" value="DNA/RNA_pol_sf"/>
</dbReference>
<reference evidence="2" key="1">
    <citation type="submission" date="2020-06" db="EMBL/GenBank/DDBJ databases">
        <authorList>
            <person name="Li T."/>
            <person name="Hu X."/>
            <person name="Zhang T."/>
            <person name="Song X."/>
            <person name="Zhang H."/>
            <person name="Dai N."/>
            <person name="Sheng W."/>
            <person name="Hou X."/>
            <person name="Wei L."/>
        </authorList>
    </citation>
    <scope>NUCLEOTIDE SEQUENCE</scope>
    <source>
        <strain evidence="2">G01</strain>
        <tissue evidence="2">Leaf</tissue>
    </source>
</reference>
<dbReference type="PANTHER" id="PTHR33116">
    <property type="entry name" value="REVERSE TRANSCRIPTASE ZINC-BINDING DOMAIN-CONTAINING PROTEIN-RELATED-RELATED"/>
    <property type="match status" value="1"/>
</dbReference>
<dbReference type="AlphaFoldDB" id="A0AAW2KMS4"/>
<evidence type="ECO:0000313" key="2">
    <source>
        <dbReference type="EMBL" id="KAL0308176.1"/>
    </source>
</evidence>
<evidence type="ECO:0000259" key="1">
    <source>
        <dbReference type="PROSITE" id="PS50878"/>
    </source>
</evidence>
<dbReference type="PROSITE" id="PS50878">
    <property type="entry name" value="RT_POL"/>
    <property type="match status" value="1"/>
</dbReference>
<dbReference type="Pfam" id="PF13966">
    <property type="entry name" value="zf-RVT"/>
    <property type="match status" value="1"/>
</dbReference>
<dbReference type="InterPro" id="IPR000477">
    <property type="entry name" value="RT_dom"/>
</dbReference>
<dbReference type="InterPro" id="IPR026960">
    <property type="entry name" value="RVT-Znf"/>
</dbReference>
<organism evidence="2">
    <name type="scientific">Sesamum angustifolium</name>
    <dbReference type="NCBI Taxonomy" id="2727405"/>
    <lineage>
        <taxon>Eukaryota</taxon>
        <taxon>Viridiplantae</taxon>
        <taxon>Streptophyta</taxon>
        <taxon>Embryophyta</taxon>
        <taxon>Tracheophyta</taxon>
        <taxon>Spermatophyta</taxon>
        <taxon>Magnoliopsida</taxon>
        <taxon>eudicotyledons</taxon>
        <taxon>Gunneridae</taxon>
        <taxon>Pentapetalae</taxon>
        <taxon>asterids</taxon>
        <taxon>lamiids</taxon>
        <taxon>Lamiales</taxon>
        <taxon>Pedaliaceae</taxon>
        <taxon>Sesamum</taxon>
    </lineage>
</organism>
<dbReference type="PANTHER" id="PTHR33116:SF84">
    <property type="entry name" value="RNA-DIRECTED DNA POLYMERASE"/>
    <property type="match status" value="1"/>
</dbReference>
<feature type="domain" description="Reverse transcriptase" evidence="1">
    <location>
        <begin position="283"/>
        <end position="561"/>
    </location>
</feature>
<dbReference type="EMBL" id="JACGWK010000021">
    <property type="protein sequence ID" value="KAL0308176.1"/>
    <property type="molecule type" value="Genomic_DNA"/>
</dbReference>
<dbReference type="Pfam" id="PF00078">
    <property type="entry name" value="RVT_1"/>
    <property type="match status" value="1"/>
</dbReference>
<dbReference type="CDD" id="cd01650">
    <property type="entry name" value="RT_nLTR_like"/>
    <property type="match status" value="1"/>
</dbReference>
<gene>
    <name evidence="2" type="ORF">Sangu_2989500</name>
</gene>
<accession>A0AAW2KMS4</accession>
<dbReference type="SUPFAM" id="SSF56672">
    <property type="entry name" value="DNA/RNA polymerases"/>
    <property type="match status" value="1"/>
</dbReference>
<name>A0AAW2KMS4_9LAMI</name>
<reference evidence="2" key="2">
    <citation type="journal article" date="2024" name="Plant">
        <title>Genomic evolution and insights into agronomic trait innovations of Sesamum species.</title>
        <authorList>
            <person name="Miao H."/>
            <person name="Wang L."/>
            <person name="Qu L."/>
            <person name="Liu H."/>
            <person name="Sun Y."/>
            <person name="Le M."/>
            <person name="Wang Q."/>
            <person name="Wei S."/>
            <person name="Zheng Y."/>
            <person name="Lin W."/>
            <person name="Duan Y."/>
            <person name="Cao H."/>
            <person name="Xiong S."/>
            <person name="Wang X."/>
            <person name="Wei L."/>
            <person name="Li C."/>
            <person name="Ma Q."/>
            <person name="Ju M."/>
            <person name="Zhao R."/>
            <person name="Li G."/>
            <person name="Mu C."/>
            <person name="Tian Q."/>
            <person name="Mei H."/>
            <person name="Zhang T."/>
            <person name="Gao T."/>
            <person name="Zhang H."/>
        </authorList>
    </citation>
    <scope>NUCLEOTIDE SEQUENCE</scope>
    <source>
        <strain evidence="2">G01</strain>
    </source>
</reference>